<keyword evidence="4" id="KW-0963">Cytoplasm</keyword>
<comment type="subunit">
    <text evidence="3">Component of the large ribosomal subunit (LSU).</text>
</comment>
<evidence type="ECO:0000313" key="8">
    <source>
        <dbReference type="EMBL" id="KAL2512635.1"/>
    </source>
</evidence>
<dbReference type="InterPro" id="IPR025607">
    <property type="entry name" value="Ribosomal_uL18_C_euk"/>
</dbReference>
<evidence type="ECO:0000256" key="6">
    <source>
        <dbReference type="ARBA" id="ARBA00023274"/>
    </source>
</evidence>
<organism evidence="8 9">
    <name type="scientific">Abeliophyllum distichum</name>
    <dbReference type="NCBI Taxonomy" id="126358"/>
    <lineage>
        <taxon>Eukaryota</taxon>
        <taxon>Viridiplantae</taxon>
        <taxon>Streptophyta</taxon>
        <taxon>Embryophyta</taxon>
        <taxon>Tracheophyta</taxon>
        <taxon>Spermatophyta</taxon>
        <taxon>Magnoliopsida</taxon>
        <taxon>eudicotyledons</taxon>
        <taxon>Gunneridae</taxon>
        <taxon>Pentapetalae</taxon>
        <taxon>asterids</taxon>
        <taxon>lamiids</taxon>
        <taxon>Lamiales</taxon>
        <taxon>Oleaceae</taxon>
        <taxon>Forsythieae</taxon>
        <taxon>Abeliophyllum</taxon>
    </lineage>
</organism>
<keyword evidence="9" id="KW-1185">Reference proteome</keyword>
<name>A0ABD1TIT9_9LAMI</name>
<comment type="caution">
    <text evidence="8">The sequence shown here is derived from an EMBL/GenBank/DDBJ whole genome shotgun (WGS) entry which is preliminary data.</text>
</comment>
<dbReference type="EMBL" id="JBFOLK010000005">
    <property type="protein sequence ID" value="KAL2512635.1"/>
    <property type="molecule type" value="Genomic_DNA"/>
</dbReference>
<proteinExistence type="inferred from homology"/>
<evidence type="ECO:0000256" key="1">
    <source>
        <dbReference type="ARBA" id="ARBA00004496"/>
    </source>
</evidence>
<accession>A0ABD1TIT9</accession>
<dbReference type="Pfam" id="PF14204">
    <property type="entry name" value="Ribosomal_L18_c"/>
    <property type="match status" value="1"/>
</dbReference>
<evidence type="ECO:0000256" key="2">
    <source>
        <dbReference type="ARBA" id="ARBA00007116"/>
    </source>
</evidence>
<evidence type="ECO:0000256" key="3">
    <source>
        <dbReference type="ARBA" id="ARBA00011113"/>
    </source>
</evidence>
<sequence>MVLVAAYAHELPRYGLEVGVTNYVAGYWISQLNLLKVGGLSGNSWMLALYELQLAIVFLVLSREHWMVDLTSHIATRDLLESTRRASNLIPRFIVKNLICSPNVQTLMEDAPKKYQAHFSEYIMRGINEDGLEEMYKKVHAAIRVDPTLMKSEKQPPKEQ</sequence>
<gene>
    <name evidence="8" type="ORF">Adt_18235</name>
</gene>
<reference evidence="9" key="1">
    <citation type="submission" date="2024-07" db="EMBL/GenBank/DDBJ databases">
        <title>Two chromosome-level genome assemblies of Korean endemic species Abeliophyllum distichum and Forsythia ovata (Oleaceae).</title>
        <authorList>
            <person name="Jang H."/>
        </authorList>
    </citation>
    <scope>NUCLEOTIDE SEQUENCE [LARGE SCALE GENOMIC DNA]</scope>
</reference>
<comment type="subcellular location">
    <subcellularLocation>
        <location evidence="1">Cytoplasm</location>
    </subcellularLocation>
</comment>
<dbReference type="Proteomes" id="UP001604336">
    <property type="component" value="Unassembled WGS sequence"/>
</dbReference>
<keyword evidence="5 8" id="KW-0689">Ribosomal protein</keyword>
<evidence type="ECO:0000256" key="5">
    <source>
        <dbReference type="ARBA" id="ARBA00022980"/>
    </source>
</evidence>
<dbReference type="GO" id="GO:0022626">
    <property type="term" value="C:cytosolic ribosome"/>
    <property type="evidence" value="ECO:0007669"/>
    <property type="project" value="UniProtKB-ARBA"/>
</dbReference>
<protein>
    <submittedName>
        <fullName evidence="8">60S ribosomal protein L5-2</fullName>
    </submittedName>
</protein>
<evidence type="ECO:0000256" key="4">
    <source>
        <dbReference type="ARBA" id="ARBA00022490"/>
    </source>
</evidence>
<evidence type="ECO:0000313" key="9">
    <source>
        <dbReference type="Proteomes" id="UP001604336"/>
    </source>
</evidence>
<dbReference type="PANTHER" id="PTHR23410">
    <property type="entry name" value="RIBOSOMAL PROTEIN L5-RELATED"/>
    <property type="match status" value="1"/>
</dbReference>
<comment type="similarity">
    <text evidence="2">Belongs to the universal ribosomal protein uL18 family.</text>
</comment>
<dbReference type="GO" id="GO:1990904">
    <property type="term" value="C:ribonucleoprotein complex"/>
    <property type="evidence" value="ECO:0007669"/>
    <property type="project" value="UniProtKB-KW"/>
</dbReference>
<dbReference type="InterPro" id="IPR005485">
    <property type="entry name" value="Rbsml_uL18_euk_arch"/>
</dbReference>
<keyword evidence="6" id="KW-0687">Ribonucleoprotein</keyword>
<dbReference type="AlphaFoldDB" id="A0ABD1TIT9"/>
<feature type="domain" description="Large ribosomal subunit protein uL18 C-terminal eukaryotes" evidence="7">
    <location>
        <begin position="132"/>
        <end position="158"/>
    </location>
</feature>
<dbReference type="PANTHER" id="PTHR23410:SF12">
    <property type="entry name" value="LARGE RIBOSOMAL SUBUNIT PROTEIN UL18"/>
    <property type="match status" value="1"/>
</dbReference>
<dbReference type="Pfam" id="PF17144">
    <property type="entry name" value="Ribosomal_L5e"/>
    <property type="match status" value="1"/>
</dbReference>
<dbReference type="Gene3D" id="3.30.420.100">
    <property type="match status" value="1"/>
</dbReference>
<evidence type="ECO:0000259" key="7">
    <source>
        <dbReference type="Pfam" id="PF14204"/>
    </source>
</evidence>